<feature type="transmembrane region" description="Helical" evidence="2">
    <location>
        <begin position="399"/>
        <end position="420"/>
    </location>
</feature>
<dbReference type="PANTHER" id="PTHR31331">
    <property type="entry name" value="LCCL DOMAIN PROTEIN (AFU_ORTHOLOGUE AFUA_5G08630)"/>
    <property type="match status" value="1"/>
</dbReference>
<sequence length="643" mass="71508">MAMGPEERSADAENGGPNEERLRWESGDQYDGPEASTPGSSEMDFRSGSPNTENSRLPLPVWLRESSKSFHWRWVPVPIRHAARAVIAWSKGPDPPQIQRITPFFPSIQEAPAKFIDTHFPKRSHKTGLLAFFYFCWLLTFSLVLSHSAQAGNIKGYGKPQPIWCGASFWDAGNSCGLNGNRCRPFDNATLAFRCPANCRLTKVLNPRAVGDQEFNYANFVIGGPTVAEENSTIPKTVYRGDSFICQAAIHSGLVGNDKGGCGVALLTGEHSNFTSTRRHQITSIGFDASFPKSFTFVPELSSECVRDLRWPLLAVTCAFTTILSLCTTSPPVFFTSIFTMLFFHVGLVSDPPNHSDYASLTSIIIGRFLPAAFCAFVIYKFCVKPQQTGLTANIERTVLWLGGAWVGALNNYTFIYIPIQRLTPHDLQVQAGAKVALIIIVLLIFSIACGQIWYLRLEGHFPRYLAIYSIFVVGLLLCVVLPPLHLRIHHYILALLLLPGTRPQTRPGMLYQGILMGLFINGTARWGFDSLLQTAASLRGDGQLNTLLPNITAPVLGSQNISFSWSTPPRPYDGVSVLVNDVERHRWYYGEGAPVHTFERNHGLEKEYFRFGYMMGSDTGDYTRAGIWEGDLWKHMEPGPSR</sequence>
<reference evidence="4 5" key="1">
    <citation type="submission" date="2024-09" db="EMBL/GenBank/DDBJ databases">
        <title>Rethinking Asexuality: The Enigmatic Case of Functional Sexual Genes in Lepraria (Stereocaulaceae).</title>
        <authorList>
            <person name="Doellman M."/>
            <person name="Sun Y."/>
            <person name="Barcenas-Pena A."/>
            <person name="Lumbsch H.T."/>
            <person name="Grewe F."/>
        </authorList>
    </citation>
    <scope>NUCLEOTIDE SEQUENCE [LARGE SCALE GENOMIC DNA]</scope>
    <source>
        <strain evidence="4 5">Mercado 3170</strain>
    </source>
</reference>
<proteinExistence type="predicted"/>
<dbReference type="Gene3D" id="2.170.130.20">
    <property type="entry name" value="LCCL-like domain"/>
    <property type="match status" value="1"/>
</dbReference>
<keyword evidence="5" id="KW-1185">Reference proteome</keyword>
<dbReference type="Proteomes" id="UP001590950">
    <property type="component" value="Unassembled WGS sequence"/>
</dbReference>
<accession>A0ABR3ZYX5</accession>
<evidence type="ECO:0000256" key="1">
    <source>
        <dbReference type="SAM" id="MobiDB-lite"/>
    </source>
</evidence>
<feature type="compositionally biased region" description="Basic and acidic residues" evidence="1">
    <location>
        <begin position="1"/>
        <end position="11"/>
    </location>
</feature>
<dbReference type="PANTHER" id="PTHR31331:SF8">
    <property type="entry name" value="LCCL DOMAIN PROTEIN (AFU_ORTHOLOGUE AFUA_5G02970)"/>
    <property type="match status" value="1"/>
</dbReference>
<dbReference type="SUPFAM" id="SSF69848">
    <property type="entry name" value="LCCL domain"/>
    <property type="match status" value="1"/>
</dbReference>
<dbReference type="InterPro" id="IPR004043">
    <property type="entry name" value="LCCL"/>
</dbReference>
<keyword evidence="2" id="KW-1133">Transmembrane helix</keyword>
<evidence type="ECO:0000259" key="3">
    <source>
        <dbReference type="PROSITE" id="PS50820"/>
    </source>
</evidence>
<feature type="transmembrane region" description="Helical" evidence="2">
    <location>
        <begin position="466"/>
        <end position="489"/>
    </location>
</feature>
<feature type="transmembrane region" description="Helical" evidence="2">
    <location>
        <begin position="432"/>
        <end position="454"/>
    </location>
</feature>
<feature type="transmembrane region" description="Helical" evidence="2">
    <location>
        <begin position="358"/>
        <end position="379"/>
    </location>
</feature>
<dbReference type="EMBL" id="JBEFKJ010000037">
    <property type="protein sequence ID" value="KAL2037729.1"/>
    <property type="molecule type" value="Genomic_DNA"/>
</dbReference>
<protein>
    <recommendedName>
        <fullName evidence="3">LCCL domain-containing protein</fullName>
    </recommendedName>
</protein>
<feature type="region of interest" description="Disordered" evidence="1">
    <location>
        <begin position="1"/>
        <end position="57"/>
    </location>
</feature>
<name>A0ABR3ZYX5_9LECA</name>
<gene>
    <name evidence="4" type="ORF">N7G274_009454</name>
</gene>
<keyword evidence="2" id="KW-0472">Membrane</keyword>
<dbReference type="PROSITE" id="PS50820">
    <property type="entry name" value="LCCL"/>
    <property type="match status" value="1"/>
</dbReference>
<feature type="transmembrane region" description="Helical" evidence="2">
    <location>
        <begin position="128"/>
        <end position="145"/>
    </location>
</feature>
<dbReference type="Pfam" id="PF03815">
    <property type="entry name" value="LCCL"/>
    <property type="match status" value="1"/>
</dbReference>
<evidence type="ECO:0000256" key="2">
    <source>
        <dbReference type="SAM" id="Phobius"/>
    </source>
</evidence>
<evidence type="ECO:0000313" key="4">
    <source>
        <dbReference type="EMBL" id="KAL2037729.1"/>
    </source>
</evidence>
<feature type="transmembrane region" description="Helical" evidence="2">
    <location>
        <begin position="313"/>
        <end position="346"/>
    </location>
</feature>
<dbReference type="InterPro" id="IPR036609">
    <property type="entry name" value="LCCL_sf"/>
</dbReference>
<organism evidence="4 5">
    <name type="scientific">Stereocaulon virgatum</name>
    <dbReference type="NCBI Taxonomy" id="373712"/>
    <lineage>
        <taxon>Eukaryota</taxon>
        <taxon>Fungi</taxon>
        <taxon>Dikarya</taxon>
        <taxon>Ascomycota</taxon>
        <taxon>Pezizomycotina</taxon>
        <taxon>Lecanoromycetes</taxon>
        <taxon>OSLEUM clade</taxon>
        <taxon>Lecanoromycetidae</taxon>
        <taxon>Lecanorales</taxon>
        <taxon>Lecanorineae</taxon>
        <taxon>Stereocaulaceae</taxon>
        <taxon>Stereocaulon</taxon>
    </lineage>
</organism>
<comment type="caution">
    <text evidence="4">The sequence shown here is derived from an EMBL/GenBank/DDBJ whole genome shotgun (WGS) entry which is preliminary data.</text>
</comment>
<feature type="domain" description="LCCL" evidence="3">
    <location>
        <begin position="159"/>
        <end position="285"/>
    </location>
</feature>
<keyword evidence="2" id="KW-0812">Transmembrane</keyword>
<evidence type="ECO:0000313" key="5">
    <source>
        <dbReference type="Proteomes" id="UP001590950"/>
    </source>
</evidence>
<dbReference type="InterPro" id="IPR051957">
    <property type="entry name" value="CRISP-LCCL_domain"/>
</dbReference>